<reference evidence="2" key="1">
    <citation type="submission" date="2019-03" db="EMBL/GenBank/DDBJ databases">
        <title>Long read genome sequence of the mycoparasitic Pythium oligandrum ATCC 38472 isolated from sugarbeet rhizosphere.</title>
        <authorList>
            <person name="Gaulin E."/>
        </authorList>
    </citation>
    <scope>NUCLEOTIDE SEQUENCE</scope>
    <source>
        <strain evidence="2">ATCC 38472_TT</strain>
    </source>
</reference>
<evidence type="ECO:0000256" key="1">
    <source>
        <dbReference type="SAM" id="MobiDB-lite"/>
    </source>
</evidence>
<organism evidence="2 3">
    <name type="scientific">Pythium oligandrum</name>
    <name type="common">Mycoparasitic fungus</name>
    <dbReference type="NCBI Taxonomy" id="41045"/>
    <lineage>
        <taxon>Eukaryota</taxon>
        <taxon>Sar</taxon>
        <taxon>Stramenopiles</taxon>
        <taxon>Oomycota</taxon>
        <taxon>Peronosporomycetes</taxon>
        <taxon>Pythiales</taxon>
        <taxon>Pythiaceae</taxon>
        <taxon>Pythium</taxon>
    </lineage>
</organism>
<name>A0A8K1FJU1_PYTOL</name>
<feature type="region of interest" description="Disordered" evidence="1">
    <location>
        <begin position="199"/>
        <end position="284"/>
    </location>
</feature>
<protein>
    <submittedName>
        <fullName evidence="2">Uncharacterized protein</fullName>
    </submittedName>
</protein>
<feature type="compositionally biased region" description="Polar residues" evidence="1">
    <location>
        <begin position="16"/>
        <end position="29"/>
    </location>
</feature>
<proteinExistence type="predicted"/>
<comment type="caution">
    <text evidence="2">The sequence shown here is derived from an EMBL/GenBank/DDBJ whole genome shotgun (WGS) entry which is preliminary data.</text>
</comment>
<feature type="region of interest" description="Disordered" evidence="1">
    <location>
        <begin position="1"/>
        <end position="60"/>
    </location>
</feature>
<feature type="compositionally biased region" description="Basic and acidic residues" evidence="1">
    <location>
        <begin position="199"/>
        <end position="255"/>
    </location>
</feature>
<feature type="region of interest" description="Disordered" evidence="1">
    <location>
        <begin position="621"/>
        <end position="644"/>
    </location>
</feature>
<accession>A0A8K1FJU1</accession>
<feature type="region of interest" description="Disordered" evidence="1">
    <location>
        <begin position="536"/>
        <end position="567"/>
    </location>
</feature>
<feature type="compositionally biased region" description="Low complexity" evidence="1">
    <location>
        <begin position="34"/>
        <end position="45"/>
    </location>
</feature>
<feature type="compositionally biased region" description="Polar residues" evidence="1">
    <location>
        <begin position="624"/>
        <end position="633"/>
    </location>
</feature>
<dbReference type="EMBL" id="SPLM01000074">
    <property type="protein sequence ID" value="TMW62162.1"/>
    <property type="molecule type" value="Genomic_DNA"/>
</dbReference>
<gene>
    <name evidence="2" type="ORF">Poli38472_009655</name>
</gene>
<dbReference type="OrthoDB" id="127656at2759"/>
<dbReference type="AlphaFoldDB" id="A0A8K1FJU1"/>
<evidence type="ECO:0000313" key="3">
    <source>
        <dbReference type="Proteomes" id="UP000794436"/>
    </source>
</evidence>
<dbReference type="Proteomes" id="UP000794436">
    <property type="component" value="Unassembled WGS sequence"/>
</dbReference>
<sequence>MDEQEWSRSTRRHASQRSVAVTGPTNPSLSVRKGSAGATVSTAASRSREASGRTLVPPSRWKELRQSVRVKATMETDDRRVPNAKIADLCEEDREKVSKLIRRIVEVGALHEASEAEFQRHKTLLESEVQELREHVKRDAQEMEEMSDKLKAALGKLREYQERVLVLEESNDVEAKHRMDSDQTMDLLKMEVEKLRKLVRKQKEEMEVREAEQHKKHREEMDRMADALKEAQEQLLTERKERLQEKQRELEERLQRSAPPPPPATPSYQAFQSPPGAMPSFIQTPVRPNERSLQLDMSSLLNTSVELPEKIKEIMEEWKKHMEDALTGSAVAKTPNNAPRAVSKACQTERGREEEDDWSSEEEGMREQPEDESDSAMEVQDVAVQTPVNAGMNRGRKRSNVSSIPRVRRRAFDRMLVLESDSEADLTPAAPAVSAFQSARAPPRRSRSAYIATPTNEAVRVSRTLAAEFTPSVLYEDEEATFDEEVQNTIEMLGGIQEKPRASRSLQGLMATPPSQPNRLSLYEASLLDVVDAIEEQGPNARQTRDIDPLKSGVGMGASRQDSSTERMDRLIEGLRAREQKLARITSQKRANGPHRGEDSLMNDIAIFQDVQDVYEQDRFNARPQRSSESFLDTSIDHKGPPLSTRDLSVREAIEKDMEELLREEAFQNILR</sequence>
<keyword evidence="3" id="KW-1185">Reference proteome</keyword>
<feature type="region of interest" description="Disordered" evidence="1">
    <location>
        <begin position="329"/>
        <end position="378"/>
    </location>
</feature>
<evidence type="ECO:0000313" key="2">
    <source>
        <dbReference type="EMBL" id="TMW62162.1"/>
    </source>
</evidence>